<dbReference type="Proteomes" id="UP000499080">
    <property type="component" value="Unassembled WGS sequence"/>
</dbReference>
<dbReference type="EMBL" id="BGPR01043418">
    <property type="protein sequence ID" value="GBO20015.1"/>
    <property type="molecule type" value="Genomic_DNA"/>
</dbReference>
<evidence type="ECO:0000313" key="2">
    <source>
        <dbReference type="Proteomes" id="UP000499080"/>
    </source>
</evidence>
<keyword evidence="2" id="KW-1185">Reference proteome</keyword>
<comment type="caution">
    <text evidence="1">The sequence shown here is derived from an EMBL/GenBank/DDBJ whole genome shotgun (WGS) entry which is preliminary data.</text>
</comment>
<organism evidence="1 2">
    <name type="scientific">Araneus ventricosus</name>
    <name type="common">Orbweaver spider</name>
    <name type="synonym">Epeira ventricosa</name>
    <dbReference type="NCBI Taxonomy" id="182803"/>
    <lineage>
        <taxon>Eukaryota</taxon>
        <taxon>Metazoa</taxon>
        <taxon>Ecdysozoa</taxon>
        <taxon>Arthropoda</taxon>
        <taxon>Chelicerata</taxon>
        <taxon>Arachnida</taxon>
        <taxon>Araneae</taxon>
        <taxon>Araneomorphae</taxon>
        <taxon>Entelegynae</taxon>
        <taxon>Araneoidea</taxon>
        <taxon>Araneidae</taxon>
        <taxon>Araneus</taxon>
    </lineage>
</organism>
<reference evidence="1 2" key="1">
    <citation type="journal article" date="2019" name="Sci. Rep.">
        <title>Orb-weaving spider Araneus ventricosus genome elucidates the spidroin gene catalogue.</title>
        <authorList>
            <person name="Kono N."/>
            <person name="Nakamura H."/>
            <person name="Ohtoshi R."/>
            <person name="Moran D.A.P."/>
            <person name="Shinohara A."/>
            <person name="Yoshida Y."/>
            <person name="Fujiwara M."/>
            <person name="Mori M."/>
            <person name="Tomita M."/>
            <person name="Arakawa K."/>
        </authorList>
    </citation>
    <scope>NUCLEOTIDE SEQUENCE [LARGE SCALE GENOMIC DNA]</scope>
</reference>
<proteinExistence type="predicted"/>
<name>A0A4Y2V450_ARAVE</name>
<dbReference type="AlphaFoldDB" id="A0A4Y2V450"/>
<evidence type="ECO:0000313" key="1">
    <source>
        <dbReference type="EMBL" id="GBO20015.1"/>
    </source>
</evidence>
<protein>
    <submittedName>
        <fullName evidence="1">Uncharacterized protein</fullName>
    </submittedName>
</protein>
<accession>A0A4Y2V450</accession>
<gene>
    <name evidence="1" type="ORF">AVEN_274501_1</name>
</gene>
<sequence>MQAGITIESPGVLFSEVTKKARHDFNQAIMPVVPLSDIQQVDNASVLPLGNVQRKHLVFESKHVDSQIVQLLNRGDFAGLNGTRHISQPQLLLHGRIVGHFLSIFSLVPALLLSFAPSGAHLL</sequence>